<dbReference type="InterPro" id="IPR004474">
    <property type="entry name" value="LytR_CpsA_psr"/>
</dbReference>
<dbReference type="InterPro" id="IPR050922">
    <property type="entry name" value="LytR/CpsA/Psr_CW_biosynth"/>
</dbReference>
<keyword evidence="6" id="KW-1185">Reference proteome</keyword>
<dbReference type="Proteomes" id="UP000317422">
    <property type="component" value="Unassembled WGS sequence"/>
</dbReference>
<dbReference type="PANTHER" id="PTHR33392">
    <property type="entry name" value="POLYISOPRENYL-TEICHOIC ACID--PEPTIDOGLYCAN TEICHOIC ACID TRANSFERASE TAGU"/>
    <property type="match status" value="1"/>
</dbReference>
<comment type="caution">
    <text evidence="5">The sequence shown here is derived from an EMBL/GenBank/DDBJ whole genome shotgun (WGS) entry which is preliminary data.</text>
</comment>
<feature type="region of interest" description="Disordered" evidence="2">
    <location>
        <begin position="390"/>
        <end position="458"/>
    </location>
</feature>
<dbReference type="PANTHER" id="PTHR33392:SF6">
    <property type="entry name" value="POLYISOPRENYL-TEICHOIC ACID--PEPTIDOGLYCAN TEICHOIC ACID TRANSFERASE TAGU"/>
    <property type="match status" value="1"/>
</dbReference>
<evidence type="ECO:0000313" key="5">
    <source>
        <dbReference type="EMBL" id="TQN31519.1"/>
    </source>
</evidence>
<feature type="domain" description="Cell envelope-related transcriptional attenuator" evidence="4">
    <location>
        <begin position="147"/>
        <end position="317"/>
    </location>
</feature>
<evidence type="ECO:0000256" key="1">
    <source>
        <dbReference type="ARBA" id="ARBA00006068"/>
    </source>
</evidence>
<organism evidence="5 6">
    <name type="scientific">Haloactinospora alba</name>
    <dbReference type="NCBI Taxonomy" id="405555"/>
    <lineage>
        <taxon>Bacteria</taxon>
        <taxon>Bacillati</taxon>
        <taxon>Actinomycetota</taxon>
        <taxon>Actinomycetes</taxon>
        <taxon>Streptosporangiales</taxon>
        <taxon>Nocardiopsidaceae</taxon>
        <taxon>Haloactinospora</taxon>
    </lineage>
</organism>
<evidence type="ECO:0000256" key="2">
    <source>
        <dbReference type="SAM" id="MobiDB-lite"/>
    </source>
</evidence>
<dbReference type="AlphaFoldDB" id="A0A543NI56"/>
<feature type="transmembrane region" description="Helical" evidence="3">
    <location>
        <begin position="72"/>
        <end position="93"/>
    </location>
</feature>
<comment type="similarity">
    <text evidence="1">Belongs to the LytR/CpsA/Psr (LCP) family.</text>
</comment>
<evidence type="ECO:0000256" key="3">
    <source>
        <dbReference type="SAM" id="Phobius"/>
    </source>
</evidence>
<proteinExistence type="inferred from homology"/>
<reference evidence="5 6" key="1">
    <citation type="submission" date="2019-06" db="EMBL/GenBank/DDBJ databases">
        <title>Sequencing the genomes of 1000 actinobacteria strains.</title>
        <authorList>
            <person name="Klenk H.-P."/>
        </authorList>
    </citation>
    <scope>NUCLEOTIDE SEQUENCE [LARGE SCALE GENOMIC DNA]</scope>
    <source>
        <strain evidence="5 6">DSM 45015</strain>
    </source>
</reference>
<gene>
    <name evidence="5" type="ORF">FHX37_1426</name>
</gene>
<keyword evidence="3" id="KW-0472">Membrane</keyword>
<evidence type="ECO:0000313" key="6">
    <source>
        <dbReference type="Proteomes" id="UP000317422"/>
    </source>
</evidence>
<feature type="compositionally biased region" description="Acidic residues" evidence="2">
    <location>
        <begin position="447"/>
        <end position="458"/>
    </location>
</feature>
<protein>
    <submittedName>
        <fullName evidence="5">LytR family transcriptional attenuator</fullName>
    </submittedName>
</protein>
<dbReference type="NCBIfam" id="TIGR00350">
    <property type="entry name" value="lytR_cpsA_psr"/>
    <property type="match status" value="1"/>
</dbReference>
<keyword evidence="3" id="KW-1133">Transmembrane helix</keyword>
<keyword evidence="3" id="KW-0812">Transmembrane</keyword>
<dbReference type="Pfam" id="PF03816">
    <property type="entry name" value="LytR_cpsA_psr"/>
    <property type="match status" value="1"/>
</dbReference>
<name>A0A543NI56_9ACTN</name>
<sequence>MLITFLVLLATGLVAWVMFNGDIARSARIVSQGRWLLTIGAAAFVIAVLWMTVVVHSWFITAPEQAGRPARLLGGALVVLLCLTIAAPAAAVMRTAYTAYDTLSSVFVSDGDSEGEPHDASNPWNGRERVNVLLLGGDSGSNRYGMRTDSMMAASIDIEHGDVVLVGIPRNLEDVQFPEGSRLAEAYPPPEGYDRLLNDVYQTVAEEPDKYAENPDAADPAADTLKSVIGHITGIELDYYALVDMEGFEGLIDAIGGIDVRIEEPIPYGQQGDVLEAGKQHLDGNEALWYGRSRVQSSDYARMGRQGCLLKYVAEQADPTTVLSSFQDLAGATKKTLRTDIPQSKASAFIELADYVANEGDMKTLQLSPPQVQTAYPDWKEIKRLVAEALQEQEDQQSRTDEDVTPEDVTPEEAEGGSDGSGGAEEEQAEPGSADPSPTTPGRQVGDEADSLDELCPS</sequence>
<accession>A0A543NI56</accession>
<dbReference type="Gene3D" id="3.40.630.190">
    <property type="entry name" value="LCP protein"/>
    <property type="match status" value="1"/>
</dbReference>
<feature type="compositionally biased region" description="Acidic residues" evidence="2">
    <location>
        <begin position="403"/>
        <end position="416"/>
    </location>
</feature>
<dbReference type="EMBL" id="VFQC01000001">
    <property type="protein sequence ID" value="TQN31519.1"/>
    <property type="molecule type" value="Genomic_DNA"/>
</dbReference>
<feature type="transmembrane region" description="Helical" evidence="3">
    <location>
        <begin position="36"/>
        <end position="60"/>
    </location>
</feature>
<evidence type="ECO:0000259" key="4">
    <source>
        <dbReference type="Pfam" id="PF03816"/>
    </source>
</evidence>